<dbReference type="PANTHER" id="PTHR39190:SF1">
    <property type="entry name" value="FLAGELLAR ASSEMBLY FACTOR FLIW"/>
    <property type="match status" value="1"/>
</dbReference>
<keyword evidence="6" id="KW-1185">Reference proteome</keyword>
<comment type="similarity">
    <text evidence="4">Belongs to the FliW family.</text>
</comment>
<evidence type="ECO:0000256" key="3">
    <source>
        <dbReference type="ARBA" id="ARBA00022845"/>
    </source>
</evidence>
<dbReference type="HAMAP" id="MF_01185">
    <property type="entry name" value="FliW"/>
    <property type="match status" value="1"/>
</dbReference>
<comment type="function">
    <text evidence="4">Acts as an anti-CsrA protein, binds CsrA and prevents it from repressing translation of its target genes, one of which is flagellin. Binds to flagellin and participates in the assembly of the flagellum.</text>
</comment>
<dbReference type="AlphaFoldDB" id="A0A0F3GIG6"/>
<dbReference type="GO" id="GO:0044780">
    <property type="term" value="P:bacterial-type flagellum assembly"/>
    <property type="evidence" value="ECO:0007669"/>
    <property type="project" value="UniProtKB-UniRule"/>
</dbReference>
<dbReference type="PANTHER" id="PTHR39190">
    <property type="entry name" value="FLAGELLAR ASSEMBLY FACTOR FLIW"/>
    <property type="match status" value="1"/>
</dbReference>
<keyword evidence="2 4" id="KW-1005">Bacterial flagellum biogenesis</keyword>
<evidence type="ECO:0000256" key="4">
    <source>
        <dbReference type="HAMAP-Rule" id="MF_01185"/>
    </source>
</evidence>
<sequence length="139" mass="15865">MRFNSSRFGELEVEEDKVINFPRGLAGFEELKRYCLLFTDKPVKWLQSVDNPEIAFTLVDPFVIHKDYTFTAVDEVEEFLQCSKIEHLLVLVAATIGEKDMLVNFSSPIVINTSNMRAAQLMIIDDRVPSKLVVPIVTE</sequence>
<keyword evidence="5" id="KW-0969">Cilium</keyword>
<comment type="subcellular location">
    <subcellularLocation>
        <location evidence="4">Cytoplasm</location>
    </subcellularLocation>
</comment>
<protein>
    <recommendedName>
        <fullName evidence="4">Flagellar assembly factor FliW</fullName>
    </recommendedName>
</protein>
<gene>
    <name evidence="4" type="primary">fliW</name>
    <name evidence="5" type="ORF">MBAV_006128</name>
</gene>
<dbReference type="EMBL" id="LACI01002606">
    <property type="protein sequence ID" value="KJU81681.1"/>
    <property type="molecule type" value="Genomic_DNA"/>
</dbReference>
<evidence type="ECO:0000256" key="1">
    <source>
        <dbReference type="ARBA" id="ARBA00022490"/>
    </source>
</evidence>
<dbReference type="Pfam" id="PF02623">
    <property type="entry name" value="FliW"/>
    <property type="match status" value="1"/>
</dbReference>
<keyword evidence="4" id="KW-0143">Chaperone</keyword>
<name>A0A0F3GIG6_9BACT</name>
<organism evidence="5 6">
    <name type="scientific">Candidatus Magnetobacterium bavaricum</name>
    <dbReference type="NCBI Taxonomy" id="29290"/>
    <lineage>
        <taxon>Bacteria</taxon>
        <taxon>Pseudomonadati</taxon>
        <taxon>Nitrospirota</taxon>
        <taxon>Thermodesulfovibrionia</taxon>
        <taxon>Thermodesulfovibrionales</taxon>
        <taxon>Candidatus Magnetobacteriaceae</taxon>
        <taxon>Candidatus Magnetobacterium</taxon>
    </lineage>
</organism>
<dbReference type="InterPro" id="IPR024046">
    <property type="entry name" value="Flagellar_assmbl_FliW_dom_sf"/>
</dbReference>
<keyword evidence="1 4" id="KW-0963">Cytoplasm</keyword>
<dbReference type="Gene3D" id="2.30.290.10">
    <property type="entry name" value="BH3618-like"/>
    <property type="match status" value="1"/>
</dbReference>
<keyword evidence="5" id="KW-0282">Flagellum</keyword>
<keyword evidence="5" id="KW-0966">Cell projection</keyword>
<reference evidence="5 6" key="1">
    <citation type="submission" date="2015-02" db="EMBL/GenBank/DDBJ databases">
        <title>Single-cell genomics of uncultivated deep-branching MTB reveals a conserved set of magnetosome genes.</title>
        <authorList>
            <person name="Kolinko S."/>
            <person name="Richter M."/>
            <person name="Glockner F.O."/>
            <person name="Brachmann A."/>
            <person name="Schuler D."/>
        </authorList>
    </citation>
    <scope>NUCLEOTIDE SEQUENCE [LARGE SCALE GENOMIC DNA]</scope>
    <source>
        <strain evidence="5">TM-1</strain>
    </source>
</reference>
<accession>A0A0F3GIG6</accession>
<comment type="subunit">
    <text evidence="4">Interacts with translational regulator CsrA and flagellin(s).</text>
</comment>
<proteinExistence type="inferred from homology"/>
<dbReference type="Proteomes" id="UP000033423">
    <property type="component" value="Unassembled WGS sequence"/>
</dbReference>
<evidence type="ECO:0000256" key="2">
    <source>
        <dbReference type="ARBA" id="ARBA00022795"/>
    </source>
</evidence>
<keyword evidence="3 4" id="KW-0810">Translation regulation</keyword>
<evidence type="ECO:0000313" key="6">
    <source>
        <dbReference type="Proteomes" id="UP000033423"/>
    </source>
</evidence>
<evidence type="ECO:0000313" key="5">
    <source>
        <dbReference type="EMBL" id="KJU81681.1"/>
    </source>
</evidence>
<dbReference type="SUPFAM" id="SSF141457">
    <property type="entry name" value="BH3618-like"/>
    <property type="match status" value="1"/>
</dbReference>
<dbReference type="GO" id="GO:0006417">
    <property type="term" value="P:regulation of translation"/>
    <property type="evidence" value="ECO:0007669"/>
    <property type="project" value="UniProtKB-KW"/>
</dbReference>
<dbReference type="InterPro" id="IPR003775">
    <property type="entry name" value="Flagellar_assembly_factor_FliW"/>
</dbReference>
<comment type="caution">
    <text evidence="5">The sequence shown here is derived from an EMBL/GenBank/DDBJ whole genome shotgun (WGS) entry which is preliminary data.</text>
</comment>
<dbReference type="GO" id="GO:0005737">
    <property type="term" value="C:cytoplasm"/>
    <property type="evidence" value="ECO:0007669"/>
    <property type="project" value="UniProtKB-SubCell"/>
</dbReference>